<reference evidence="3 4" key="1">
    <citation type="journal article" date="2013" name="Int. J. Syst. Evol. Microbiol.">
        <title>Ilumatobacter nonamiense sp. nov. and Ilumatobacter coccineum sp. nov., isolated from seashore sand.</title>
        <authorList>
            <person name="Matsumoto A."/>
            <person name="Kasai H."/>
            <person name="Matsuo Y."/>
            <person name="Shizuri Y."/>
            <person name="Ichikawa N."/>
            <person name="Fujita N."/>
            <person name="Omura S."/>
            <person name="Takahashi Y."/>
        </authorList>
    </citation>
    <scope>NUCLEOTIDE SEQUENCE [LARGE SCALE GENOMIC DNA]</scope>
    <source>
        <strain evidence="4">NBRC 103263 / KCTC 29153 / YM16-304</strain>
    </source>
</reference>
<feature type="compositionally biased region" description="Low complexity" evidence="1">
    <location>
        <begin position="244"/>
        <end position="280"/>
    </location>
</feature>
<feature type="region of interest" description="Disordered" evidence="1">
    <location>
        <begin position="370"/>
        <end position="414"/>
    </location>
</feature>
<evidence type="ECO:0000313" key="3">
    <source>
        <dbReference type="EMBL" id="BAN00566.1"/>
    </source>
</evidence>
<evidence type="ECO:0000313" key="4">
    <source>
        <dbReference type="Proteomes" id="UP000011863"/>
    </source>
</evidence>
<dbReference type="Pfam" id="PF18896">
    <property type="entry name" value="SLT_3"/>
    <property type="match status" value="1"/>
</dbReference>
<feature type="compositionally biased region" description="Low complexity" evidence="1">
    <location>
        <begin position="377"/>
        <end position="414"/>
    </location>
</feature>
<gene>
    <name evidence="3" type="ORF">YM304_02520</name>
</gene>
<dbReference type="AlphaFoldDB" id="A0A6C7E941"/>
<feature type="domain" description="LysM" evidence="2">
    <location>
        <begin position="320"/>
        <end position="364"/>
    </location>
</feature>
<dbReference type="Pfam" id="PF01476">
    <property type="entry name" value="LysM"/>
    <property type="match status" value="1"/>
</dbReference>
<protein>
    <recommendedName>
        <fullName evidence="2">LysM domain-containing protein</fullName>
    </recommendedName>
</protein>
<dbReference type="EMBL" id="AP012057">
    <property type="protein sequence ID" value="BAN00566.1"/>
    <property type="molecule type" value="Genomic_DNA"/>
</dbReference>
<evidence type="ECO:0000256" key="1">
    <source>
        <dbReference type="SAM" id="MobiDB-lite"/>
    </source>
</evidence>
<dbReference type="SMART" id="SM00257">
    <property type="entry name" value="LysM"/>
    <property type="match status" value="1"/>
</dbReference>
<proteinExistence type="predicted"/>
<organism evidence="3 4">
    <name type="scientific">Ilumatobacter coccineus (strain NBRC 103263 / KCTC 29153 / YM16-304)</name>
    <dbReference type="NCBI Taxonomy" id="1313172"/>
    <lineage>
        <taxon>Bacteria</taxon>
        <taxon>Bacillati</taxon>
        <taxon>Actinomycetota</taxon>
        <taxon>Acidimicrobiia</taxon>
        <taxon>Acidimicrobiales</taxon>
        <taxon>Ilumatobacteraceae</taxon>
        <taxon>Ilumatobacter</taxon>
    </lineage>
</organism>
<dbReference type="KEGG" id="aym:YM304_02520"/>
<name>A0A6C7E941_ILUCY</name>
<sequence>MNEQNDFWGDTPDWTESTERPSRRRRADVTRPTERSSARPGTFGSKLKNLWGSAMATGADATREHRVIDATQPRPDQAGMFDDLDDGFDGLHAHDDHDPAPTTQIPTVVAGADAPSGETFAVGPTGWSGDDWFADDVEIDEFAPVHAAAEERSERRAGGIDPLLTRIGAAVVVTTLLVPLAVGLNSGDGPSDFIASAEIANAENEAAADAPVISLTPVETAVPAEAQADVYLDPSQLPPAVPVNTEAATDSAASSASTSDDADAAATATATAESNATLASDEMSSPAASVDEASDETDGGIAAPVDAADTADRIAAICAVDYTVVEGDFWIRLAEASGVELAELLEANDATVNTPLYPGSEICLPAGATTPAPPTTVAPAPEATTTTSTTSTTTTSTSTSTTTTTTVAPSPAGPEDIKQIIRDVWPDELEERALEIAYRESRYVPTAKNFCCYGLFQIYWSVHQGWLADIGVTDDQQLYDPETNARAAYALYQRAGGWGPWAL</sequence>
<dbReference type="Gene3D" id="3.10.350.10">
    <property type="entry name" value="LysM domain"/>
    <property type="match status" value="1"/>
</dbReference>
<dbReference type="CDD" id="cd00118">
    <property type="entry name" value="LysM"/>
    <property type="match status" value="1"/>
</dbReference>
<dbReference type="OrthoDB" id="140937at2"/>
<feature type="compositionally biased region" description="Basic and acidic residues" evidence="1">
    <location>
        <begin position="17"/>
        <end position="37"/>
    </location>
</feature>
<dbReference type="InterPro" id="IPR023346">
    <property type="entry name" value="Lysozyme-like_dom_sf"/>
</dbReference>
<dbReference type="InterPro" id="IPR036779">
    <property type="entry name" value="LysM_dom_sf"/>
</dbReference>
<evidence type="ECO:0000259" key="2">
    <source>
        <dbReference type="PROSITE" id="PS51782"/>
    </source>
</evidence>
<dbReference type="InterPro" id="IPR018392">
    <property type="entry name" value="LysM"/>
</dbReference>
<accession>A0A6C7E941</accession>
<keyword evidence="4" id="KW-1185">Reference proteome</keyword>
<dbReference type="SUPFAM" id="SSF53955">
    <property type="entry name" value="Lysozyme-like"/>
    <property type="match status" value="1"/>
</dbReference>
<dbReference type="InterPro" id="IPR043992">
    <property type="entry name" value="SLT_3"/>
</dbReference>
<dbReference type="PROSITE" id="PS51782">
    <property type="entry name" value="LYSM"/>
    <property type="match status" value="1"/>
</dbReference>
<dbReference type="SUPFAM" id="SSF54106">
    <property type="entry name" value="LysM domain"/>
    <property type="match status" value="1"/>
</dbReference>
<feature type="region of interest" description="Disordered" evidence="1">
    <location>
        <begin position="1"/>
        <end position="50"/>
    </location>
</feature>
<feature type="region of interest" description="Disordered" evidence="1">
    <location>
        <begin position="235"/>
        <end position="303"/>
    </location>
</feature>
<dbReference type="Proteomes" id="UP000011863">
    <property type="component" value="Chromosome"/>
</dbReference>
<dbReference type="RefSeq" id="WP_015439814.1">
    <property type="nucleotide sequence ID" value="NC_020520.1"/>
</dbReference>